<proteinExistence type="predicted"/>
<dbReference type="Proteomes" id="UP000233551">
    <property type="component" value="Unassembled WGS sequence"/>
</dbReference>
<dbReference type="EMBL" id="PGOL01001035">
    <property type="protein sequence ID" value="PKI61441.1"/>
    <property type="molecule type" value="Genomic_DNA"/>
</dbReference>
<evidence type="ECO:0000313" key="1">
    <source>
        <dbReference type="EMBL" id="PKI61441.1"/>
    </source>
</evidence>
<protein>
    <submittedName>
        <fullName evidence="1">Uncharacterized protein</fullName>
    </submittedName>
</protein>
<keyword evidence="2" id="KW-1185">Reference proteome</keyword>
<sequence>MHRQGLCKPNHGVAGSRSTSWVVAFPICTSPLWLRRLQVSTPCGGGSRCKVMTAVASTRVALSRLRGGGSAIVVGDGNNGGPVVRTSRLDRVEDFLSHPKSNLSSGSEKCKSCASKKINFGVVGGEGWLPPTLTVSPSNEVSGAIGGHEKREWVRFKKWWLGRFATTTQMMSPTISSEGVVDSSERSHHSPMLILFCQFVFLFSEI</sequence>
<comment type="caution">
    <text evidence="1">The sequence shown here is derived from an EMBL/GenBank/DDBJ whole genome shotgun (WGS) entry which is preliminary data.</text>
</comment>
<evidence type="ECO:0000313" key="2">
    <source>
        <dbReference type="Proteomes" id="UP000233551"/>
    </source>
</evidence>
<name>A0A2I0JYP5_PUNGR</name>
<dbReference type="AlphaFoldDB" id="A0A2I0JYP5"/>
<accession>A0A2I0JYP5</accession>
<gene>
    <name evidence="1" type="ORF">CRG98_018124</name>
</gene>
<reference evidence="1 2" key="1">
    <citation type="submission" date="2017-11" db="EMBL/GenBank/DDBJ databases">
        <title>De-novo sequencing of pomegranate (Punica granatum L.) genome.</title>
        <authorList>
            <person name="Akparov Z."/>
            <person name="Amiraslanov A."/>
            <person name="Hajiyeva S."/>
            <person name="Abbasov M."/>
            <person name="Kaur K."/>
            <person name="Hamwieh A."/>
            <person name="Solovyev V."/>
            <person name="Salamov A."/>
            <person name="Braich B."/>
            <person name="Kosarev P."/>
            <person name="Mahmoud A."/>
            <person name="Hajiyev E."/>
            <person name="Babayeva S."/>
            <person name="Izzatullayeva V."/>
            <person name="Mammadov A."/>
            <person name="Mammadov A."/>
            <person name="Sharifova S."/>
            <person name="Ojaghi J."/>
            <person name="Eynullazada K."/>
            <person name="Bayramov B."/>
            <person name="Abdulazimova A."/>
            <person name="Shahmuradov I."/>
        </authorList>
    </citation>
    <scope>NUCLEOTIDE SEQUENCE [LARGE SCALE GENOMIC DNA]</scope>
    <source>
        <strain evidence="2">cv. AG2017</strain>
        <tissue evidence="1">Leaf</tissue>
    </source>
</reference>
<organism evidence="1 2">
    <name type="scientific">Punica granatum</name>
    <name type="common">Pomegranate</name>
    <dbReference type="NCBI Taxonomy" id="22663"/>
    <lineage>
        <taxon>Eukaryota</taxon>
        <taxon>Viridiplantae</taxon>
        <taxon>Streptophyta</taxon>
        <taxon>Embryophyta</taxon>
        <taxon>Tracheophyta</taxon>
        <taxon>Spermatophyta</taxon>
        <taxon>Magnoliopsida</taxon>
        <taxon>eudicotyledons</taxon>
        <taxon>Gunneridae</taxon>
        <taxon>Pentapetalae</taxon>
        <taxon>rosids</taxon>
        <taxon>malvids</taxon>
        <taxon>Myrtales</taxon>
        <taxon>Lythraceae</taxon>
        <taxon>Punica</taxon>
    </lineage>
</organism>